<keyword evidence="4" id="KW-0808">Transferase</keyword>
<feature type="domain" description="Protein kinase" evidence="16">
    <location>
        <begin position="4"/>
        <end position="267"/>
    </location>
</feature>
<evidence type="ECO:0000256" key="10">
    <source>
        <dbReference type="ARBA" id="ARBA00041902"/>
    </source>
</evidence>
<keyword evidence="6 17" id="KW-0418">Kinase</keyword>
<accession>A0A2P4YEN8</accession>
<evidence type="ECO:0000313" key="18">
    <source>
        <dbReference type="Proteomes" id="UP000237271"/>
    </source>
</evidence>
<dbReference type="OrthoDB" id="1732493at2759"/>
<dbReference type="InterPro" id="IPR017441">
    <property type="entry name" value="Protein_kinase_ATP_BS"/>
</dbReference>
<dbReference type="PROSITE" id="PS00107">
    <property type="entry name" value="PROTEIN_KINASE_ATP"/>
    <property type="match status" value="1"/>
</dbReference>
<evidence type="ECO:0000256" key="2">
    <source>
        <dbReference type="ARBA" id="ARBA00012425"/>
    </source>
</evidence>
<dbReference type="SMART" id="SM00220">
    <property type="entry name" value="S_TKc"/>
    <property type="match status" value="1"/>
</dbReference>
<dbReference type="InterPro" id="IPR050108">
    <property type="entry name" value="CDK"/>
</dbReference>
<name>A0A2P4YEN8_9STRA</name>
<dbReference type="InterPro" id="IPR008271">
    <property type="entry name" value="Ser/Thr_kinase_AS"/>
</dbReference>
<dbReference type="InterPro" id="IPR011009">
    <property type="entry name" value="Kinase-like_dom_sf"/>
</dbReference>
<dbReference type="PANTHER" id="PTHR24056:SF254">
    <property type="entry name" value="CYCLIN-DEPENDENT KINASE 2"/>
    <property type="match status" value="1"/>
</dbReference>
<evidence type="ECO:0000256" key="9">
    <source>
        <dbReference type="ARBA" id="ARBA00039612"/>
    </source>
</evidence>
<evidence type="ECO:0000256" key="11">
    <source>
        <dbReference type="ARBA" id="ARBA00042858"/>
    </source>
</evidence>
<keyword evidence="18" id="KW-1185">Reference proteome</keyword>
<keyword evidence="7 14" id="KW-0067">ATP-binding</keyword>
<dbReference type="Gene3D" id="3.30.200.20">
    <property type="entry name" value="Phosphorylase Kinase, domain 1"/>
    <property type="match status" value="1"/>
</dbReference>
<dbReference type="PROSITE" id="PS50011">
    <property type="entry name" value="PROTEIN_KINASE_DOM"/>
    <property type="match status" value="1"/>
</dbReference>
<dbReference type="GO" id="GO:0005737">
    <property type="term" value="C:cytoplasm"/>
    <property type="evidence" value="ECO:0007669"/>
    <property type="project" value="TreeGrafter"/>
</dbReference>
<dbReference type="GO" id="GO:0030332">
    <property type="term" value="F:cyclin binding"/>
    <property type="evidence" value="ECO:0007669"/>
    <property type="project" value="TreeGrafter"/>
</dbReference>
<gene>
    <name evidence="17" type="ORF">PHPALM_6499</name>
</gene>
<dbReference type="InterPro" id="IPR000719">
    <property type="entry name" value="Prot_kinase_dom"/>
</dbReference>
<comment type="similarity">
    <text evidence="1">Belongs to the protein kinase superfamily. CMGC Ser/Thr protein kinase family. CDC2/CDKX subfamily.</text>
</comment>
<evidence type="ECO:0000256" key="5">
    <source>
        <dbReference type="ARBA" id="ARBA00022741"/>
    </source>
</evidence>
<evidence type="ECO:0000256" key="6">
    <source>
        <dbReference type="ARBA" id="ARBA00022777"/>
    </source>
</evidence>
<dbReference type="GO" id="GO:0005524">
    <property type="term" value="F:ATP binding"/>
    <property type="evidence" value="ECO:0007669"/>
    <property type="project" value="UniProtKB-UniRule"/>
</dbReference>
<dbReference type="GO" id="GO:0000082">
    <property type="term" value="P:G1/S transition of mitotic cell cycle"/>
    <property type="evidence" value="ECO:0007669"/>
    <property type="project" value="TreeGrafter"/>
</dbReference>
<comment type="subunit">
    <text evidence="8">May form a complex composed of at least the catalytic subunit CRK2 and a cyclin.</text>
</comment>
<evidence type="ECO:0000256" key="8">
    <source>
        <dbReference type="ARBA" id="ARBA00038543"/>
    </source>
</evidence>
<dbReference type="GO" id="GO:0005634">
    <property type="term" value="C:nucleus"/>
    <property type="evidence" value="ECO:0007669"/>
    <property type="project" value="TreeGrafter"/>
</dbReference>
<dbReference type="EMBL" id="NCKW01003482">
    <property type="protein sequence ID" value="POM76277.1"/>
    <property type="molecule type" value="Genomic_DNA"/>
</dbReference>
<dbReference type="FunFam" id="1.10.510.10:FF:000952">
    <property type="entry name" value="cyclin-dependent kinase 20 isoform X4"/>
    <property type="match status" value="1"/>
</dbReference>
<proteinExistence type="inferred from homology"/>
<feature type="binding site" evidence="14">
    <location>
        <position position="33"/>
    </location>
    <ligand>
        <name>ATP</name>
        <dbReference type="ChEBI" id="CHEBI:30616"/>
    </ligand>
</feature>
<evidence type="ECO:0000256" key="1">
    <source>
        <dbReference type="ARBA" id="ARBA00006485"/>
    </source>
</evidence>
<comment type="catalytic activity">
    <reaction evidence="12">
        <text>L-threonyl-[protein] + ATP = O-phospho-L-threonyl-[protein] + ADP + H(+)</text>
        <dbReference type="Rhea" id="RHEA:46608"/>
        <dbReference type="Rhea" id="RHEA-COMP:11060"/>
        <dbReference type="Rhea" id="RHEA-COMP:11605"/>
        <dbReference type="ChEBI" id="CHEBI:15378"/>
        <dbReference type="ChEBI" id="CHEBI:30013"/>
        <dbReference type="ChEBI" id="CHEBI:30616"/>
        <dbReference type="ChEBI" id="CHEBI:61977"/>
        <dbReference type="ChEBI" id="CHEBI:456216"/>
        <dbReference type="EC" id="2.7.11.22"/>
    </reaction>
</comment>
<dbReference type="GO" id="GO:0007165">
    <property type="term" value="P:signal transduction"/>
    <property type="evidence" value="ECO:0007669"/>
    <property type="project" value="TreeGrafter"/>
</dbReference>
<dbReference type="PROSITE" id="PS00108">
    <property type="entry name" value="PROTEIN_KINASE_ST"/>
    <property type="match status" value="1"/>
</dbReference>
<sequence length="290" mass="33502">MENYQKVEKVGEGTYGVVYKARDLTTGRIVALKKIRLEPDEEGIPSTAMREISLLKELSSHPNVLYLYDAVYQKNKLYLVFEFVEQDLKRCLEKLPARMEVFQVKSYLYQLLAGIAFCHANRVLHRDLKPQNLLIDQYGNLKLGDFGLAREYGVPLRRYTHEVVTLWYRAPEVLLEMVNKQPLFPGDSEIDELFRIFRVLGTPNETMWPGVSTLPDYKTSFPQWRPQSLNKVVPQLDRVGLDLLARLLVYDPSNRISARAAMAHPWFADLHPQYASFRNNGNGNGTQTFF</sequence>
<dbReference type="GO" id="GO:0051301">
    <property type="term" value="P:cell division"/>
    <property type="evidence" value="ECO:0007669"/>
    <property type="project" value="UniProtKB-KW"/>
</dbReference>
<reference evidence="17 18" key="1">
    <citation type="journal article" date="2017" name="Genome Biol. Evol.">
        <title>Phytophthora megakarya and P. palmivora, closely related causal agents of cacao black pod rot, underwent increases in genome sizes and gene numbers by different mechanisms.</title>
        <authorList>
            <person name="Ali S.S."/>
            <person name="Shao J."/>
            <person name="Lary D.J."/>
            <person name="Kronmiller B."/>
            <person name="Shen D."/>
            <person name="Strem M.D."/>
            <person name="Amoako-Attah I."/>
            <person name="Akrofi A.Y."/>
            <person name="Begoude B.A."/>
            <person name="Ten Hoopen G.M."/>
            <person name="Coulibaly K."/>
            <person name="Kebe B.I."/>
            <person name="Melnick R.L."/>
            <person name="Guiltinan M.J."/>
            <person name="Tyler B.M."/>
            <person name="Meinhardt L.W."/>
            <person name="Bailey B.A."/>
        </authorList>
    </citation>
    <scope>NUCLEOTIDE SEQUENCE [LARGE SCALE GENOMIC DNA]</scope>
    <source>
        <strain evidence="18">sbr112.9</strain>
    </source>
</reference>
<organism evidence="17 18">
    <name type="scientific">Phytophthora palmivora</name>
    <dbReference type="NCBI Taxonomy" id="4796"/>
    <lineage>
        <taxon>Eukaryota</taxon>
        <taxon>Sar</taxon>
        <taxon>Stramenopiles</taxon>
        <taxon>Oomycota</taxon>
        <taxon>Peronosporomycetes</taxon>
        <taxon>Peronosporales</taxon>
        <taxon>Peronosporaceae</taxon>
        <taxon>Phytophthora</taxon>
    </lineage>
</organism>
<protein>
    <recommendedName>
        <fullName evidence="9">Cyclin-dependent kinase 2 homolog</fullName>
        <ecNumber evidence="2">2.7.11.22</ecNumber>
    </recommendedName>
    <alternativeName>
        <fullName evidence="10">Cell division control protein 2 homolog</fullName>
    </alternativeName>
    <alternativeName>
        <fullName evidence="11">cdc2-related kinase 2</fullName>
    </alternativeName>
</protein>
<dbReference type="Proteomes" id="UP000237271">
    <property type="component" value="Unassembled WGS sequence"/>
</dbReference>
<keyword evidence="17" id="KW-0131">Cell cycle</keyword>
<dbReference type="AlphaFoldDB" id="A0A2P4YEN8"/>
<dbReference type="EC" id="2.7.11.22" evidence="2"/>
<dbReference type="PANTHER" id="PTHR24056">
    <property type="entry name" value="CELL DIVISION PROTEIN KINASE"/>
    <property type="match status" value="1"/>
</dbReference>
<evidence type="ECO:0000256" key="7">
    <source>
        <dbReference type="ARBA" id="ARBA00022840"/>
    </source>
</evidence>
<dbReference type="Gene3D" id="1.10.510.10">
    <property type="entry name" value="Transferase(Phosphotransferase) domain 1"/>
    <property type="match status" value="2"/>
</dbReference>
<dbReference type="FunFam" id="3.30.200.20:FF:000215">
    <property type="entry name" value="Cyclin-dependent kinase 2 (CDK2L)"/>
    <property type="match status" value="1"/>
</dbReference>
<keyword evidence="17" id="KW-0132">Cell division</keyword>
<evidence type="ECO:0000256" key="13">
    <source>
        <dbReference type="ARBA" id="ARBA00048367"/>
    </source>
</evidence>
<evidence type="ECO:0000256" key="4">
    <source>
        <dbReference type="ARBA" id="ARBA00022679"/>
    </source>
</evidence>
<keyword evidence="3 15" id="KW-0723">Serine/threonine-protein kinase</keyword>
<comment type="caution">
    <text evidence="17">The sequence shown here is derived from an EMBL/GenBank/DDBJ whole genome shotgun (WGS) entry which is preliminary data.</text>
</comment>
<dbReference type="GO" id="GO:0000307">
    <property type="term" value="C:cyclin-dependent protein kinase holoenzyme complex"/>
    <property type="evidence" value="ECO:0007669"/>
    <property type="project" value="TreeGrafter"/>
</dbReference>
<dbReference type="GO" id="GO:0010389">
    <property type="term" value="P:regulation of G2/M transition of mitotic cell cycle"/>
    <property type="evidence" value="ECO:0007669"/>
    <property type="project" value="TreeGrafter"/>
</dbReference>
<evidence type="ECO:0000256" key="12">
    <source>
        <dbReference type="ARBA" id="ARBA00047811"/>
    </source>
</evidence>
<dbReference type="Pfam" id="PF00069">
    <property type="entry name" value="Pkinase"/>
    <property type="match status" value="1"/>
</dbReference>
<evidence type="ECO:0000256" key="15">
    <source>
        <dbReference type="RuleBase" id="RU000304"/>
    </source>
</evidence>
<keyword evidence="5 14" id="KW-0547">Nucleotide-binding</keyword>
<evidence type="ECO:0000256" key="14">
    <source>
        <dbReference type="PROSITE-ProRule" id="PRU10141"/>
    </source>
</evidence>
<evidence type="ECO:0000313" key="17">
    <source>
        <dbReference type="EMBL" id="POM76277.1"/>
    </source>
</evidence>
<evidence type="ECO:0000259" key="16">
    <source>
        <dbReference type="PROSITE" id="PS50011"/>
    </source>
</evidence>
<dbReference type="SUPFAM" id="SSF56112">
    <property type="entry name" value="Protein kinase-like (PK-like)"/>
    <property type="match status" value="1"/>
</dbReference>
<dbReference type="GO" id="GO:0004693">
    <property type="term" value="F:cyclin-dependent protein serine/threonine kinase activity"/>
    <property type="evidence" value="ECO:0007669"/>
    <property type="project" value="UniProtKB-EC"/>
</dbReference>
<comment type="catalytic activity">
    <reaction evidence="13">
        <text>L-seryl-[protein] + ATP = O-phospho-L-seryl-[protein] + ADP + H(+)</text>
        <dbReference type="Rhea" id="RHEA:17989"/>
        <dbReference type="Rhea" id="RHEA-COMP:9863"/>
        <dbReference type="Rhea" id="RHEA-COMP:11604"/>
        <dbReference type="ChEBI" id="CHEBI:15378"/>
        <dbReference type="ChEBI" id="CHEBI:29999"/>
        <dbReference type="ChEBI" id="CHEBI:30616"/>
        <dbReference type="ChEBI" id="CHEBI:83421"/>
        <dbReference type="ChEBI" id="CHEBI:456216"/>
        <dbReference type="EC" id="2.7.11.22"/>
    </reaction>
</comment>
<dbReference type="GO" id="GO:0010468">
    <property type="term" value="P:regulation of gene expression"/>
    <property type="evidence" value="ECO:0007669"/>
    <property type="project" value="TreeGrafter"/>
</dbReference>
<evidence type="ECO:0000256" key="3">
    <source>
        <dbReference type="ARBA" id="ARBA00022527"/>
    </source>
</evidence>